<dbReference type="SUPFAM" id="SSF53067">
    <property type="entry name" value="Actin-like ATPase domain"/>
    <property type="match status" value="2"/>
</dbReference>
<dbReference type="InterPro" id="IPR050406">
    <property type="entry name" value="FGGY_Carb_Kinase"/>
</dbReference>
<evidence type="ECO:0000256" key="3">
    <source>
        <dbReference type="ARBA" id="ARBA00022777"/>
    </source>
</evidence>
<proteinExistence type="inferred from homology"/>
<comment type="caution">
    <text evidence="7">The sequence shown here is derived from an EMBL/GenBank/DDBJ whole genome shotgun (WGS) entry which is preliminary data.</text>
</comment>
<comment type="similarity">
    <text evidence="1 4">Belongs to the FGGY kinase family.</text>
</comment>
<dbReference type="GO" id="GO:0016773">
    <property type="term" value="F:phosphotransferase activity, alcohol group as acceptor"/>
    <property type="evidence" value="ECO:0007669"/>
    <property type="project" value="InterPro"/>
</dbReference>
<reference evidence="7" key="1">
    <citation type="submission" date="2022-09" db="EMBL/GenBank/DDBJ databases">
        <authorList>
            <person name="Yuan C."/>
            <person name="Ke Z."/>
        </authorList>
    </citation>
    <scope>NUCLEOTIDE SEQUENCE</scope>
    <source>
        <strain evidence="7">LB-8</strain>
    </source>
</reference>
<evidence type="ECO:0000256" key="2">
    <source>
        <dbReference type="ARBA" id="ARBA00022679"/>
    </source>
</evidence>
<evidence type="ECO:0000313" key="7">
    <source>
        <dbReference type="EMBL" id="MCU7550860.1"/>
    </source>
</evidence>
<keyword evidence="3 4" id="KW-0418">Kinase</keyword>
<dbReference type="Gene3D" id="3.30.420.40">
    <property type="match status" value="2"/>
</dbReference>
<gene>
    <name evidence="7" type="ORF">OCK74_17200</name>
</gene>
<protein>
    <submittedName>
        <fullName evidence="7">Gluconokinase</fullName>
    </submittedName>
</protein>
<dbReference type="Proteomes" id="UP001155483">
    <property type="component" value="Unassembled WGS sequence"/>
</dbReference>
<dbReference type="AlphaFoldDB" id="A0A9X2XXF4"/>
<dbReference type="PANTHER" id="PTHR43095:SF2">
    <property type="entry name" value="GLUCONOKINASE"/>
    <property type="match status" value="1"/>
</dbReference>
<feature type="domain" description="Carbohydrate kinase FGGY N-terminal" evidence="5">
    <location>
        <begin position="4"/>
        <end position="245"/>
    </location>
</feature>
<dbReference type="Pfam" id="PF02782">
    <property type="entry name" value="FGGY_C"/>
    <property type="match status" value="1"/>
</dbReference>
<dbReference type="EMBL" id="JAOTIF010000015">
    <property type="protein sequence ID" value="MCU7550860.1"/>
    <property type="molecule type" value="Genomic_DNA"/>
</dbReference>
<name>A0A9X2XXF4_9BACT</name>
<accession>A0A9X2XXF4</accession>
<organism evidence="7 8">
    <name type="scientific">Paraflavisolibacter caeni</name>
    <dbReference type="NCBI Taxonomy" id="2982496"/>
    <lineage>
        <taxon>Bacteria</taxon>
        <taxon>Pseudomonadati</taxon>
        <taxon>Bacteroidota</taxon>
        <taxon>Chitinophagia</taxon>
        <taxon>Chitinophagales</taxon>
        <taxon>Chitinophagaceae</taxon>
        <taxon>Paraflavisolibacter</taxon>
    </lineage>
</organism>
<dbReference type="InterPro" id="IPR018484">
    <property type="entry name" value="FGGY_N"/>
</dbReference>
<dbReference type="InterPro" id="IPR000577">
    <property type="entry name" value="Carb_kinase_FGGY"/>
</dbReference>
<dbReference type="PANTHER" id="PTHR43095">
    <property type="entry name" value="SUGAR KINASE"/>
    <property type="match status" value="1"/>
</dbReference>
<keyword evidence="2 4" id="KW-0808">Transferase</keyword>
<dbReference type="PIRSF" id="PIRSF000538">
    <property type="entry name" value="GlpK"/>
    <property type="match status" value="1"/>
</dbReference>
<dbReference type="InterPro" id="IPR018483">
    <property type="entry name" value="Carb_kinase_FGGY_CS"/>
</dbReference>
<dbReference type="InterPro" id="IPR018485">
    <property type="entry name" value="FGGY_C"/>
</dbReference>
<dbReference type="PROSITE" id="PS00445">
    <property type="entry name" value="FGGY_KINASES_2"/>
    <property type="match status" value="1"/>
</dbReference>
<feature type="domain" description="Carbohydrate kinase FGGY C-terminal" evidence="6">
    <location>
        <begin position="255"/>
        <end position="442"/>
    </location>
</feature>
<dbReference type="CDD" id="cd07770">
    <property type="entry name" value="ASKHA_NBD_FGGY_GntK"/>
    <property type="match status" value="1"/>
</dbReference>
<keyword evidence="8" id="KW-1185">Reference proteome</keyword>
<dbReference type="GO" id="GO:0005975">
    <property type="term" value="P:carbohydrate metabolic process"/>
    <property type="evidence" value="ECO:0007669"/>
    <property type="project" value="InterPro"/>
</dbReference>
<dbReference type="RefSeq" id="WP_279298297.1">
    <property type="nucleotide sequence ID" value="NZ_JAOTIF010000015.1"/>
</dbReference>
<sequence length="503" mass="55599">MPTYFLGVDIGTGSTKAVALDLKGKTLFSTQIYYDTLQAQTGYSEQRPDEIFKAFVKSIGLAVNQLKENPTAISLSAVMHSVIPVDENGRPLANMLTWADSRSYEIAERIQASAEAESLYEATGTPIHAMSPLCKIIWWKENKPEIFSRALKFISIKEYIWFKLFQQFQVDYSTASATGLLHTRQLKWHDEALKLAGITPAQLSVPVSPGLVRYDLPEAVAHALHVEASTPFIIGASDGCLANLGSSVMSKSLASITIGTSGAVRIASDKPVINFQSMLFNYLLDEGVFISGGSINNGGIAVKWCTENLLQKSLKDDYDELLRQIESIEAGSKGLLFLPYLMGERAPIWDSKAKGVFLGVTIAHDNTHFLRAVVEGVCFALNDVLQKIEQSAGQINKIHVSGGLFKSKFFIQMLANVTGKSLQLMQTEDASAIGAVYLALKALGYVETFEDLPHQEASYTCEPQPEEHEKYSTFFKIYSQIYPQLKNMMHDLHTIQTDQKMLV</sequence>
<dbReference type="InterPro" id="IPR043129">
    <property type="entry name" value="ATPase_NBD"/>
</dbReference>
<dbReference type="Pfam" id="PF00370">
    <property type="entry name" value="FGGY_N"/>
    <property type="match status" value="1"/>
</dbReference>
<evidence type="ECO:0000259" key="5">
    <source>
        <dbReference type="Pfam" id="PF00370"/>
    </source>
</evidence>
<evidence type="ECO:0000313" key="8">
    <source>
        <dbReference type="Proteomes" id="UP001155483"/>
    </source>
</evidence>
<reference evidence="7" key="2">
    <citation type="submission" date="2023-04" db="EMBL/GenBank/DDBJ databases">
        <title>Paracnuella aquatica gen. nov., sp. nov., a member of the family Chitinophagaceae isolated from a hot spring.</title>
        <authorList>
            <person name="Wang C."/>
        </authorList>
    </citation>
    <scope>NUCLEOTIDE SEQUENCE</scope>
    <source>
        <strain evidence="7">LB-8</strain>
    </source>
</reference>
<evidence type="ECO:0000259" key="6">
    <source>
        <dbReference type="Pfam" id="PF02782"/>
    </source>
</evidence>
<evidence type="ECO:0000256" key="1">
    <source>
        <dbReference type="ARBA" id="ARBA00009156"/>
    </source>
</evidence>
<evidence type="ECO:0000256" key="4">
    <source>
        <dbReference type="RuleBase" id="RU003733"/>
    </source>
</evidence>
<dbReference type="GO" id="GO:0016301">
    <property type="term" value="F:kinase activity"/>
    <property type="evidence" value="ECO:0007669"/>
    <property type="project" value="UniProtKB-KW"/>
</dbReference>